<evidence type="ECO:0000256" key="4">
    <source>
        <dbReference type="ARBA" id="ARBA00023027"/>
    </source>
</evidence>
<dbReference type="PANTHER" id="PTHR14453:SF67">
    <property type="entry name" value="POLY [ADP-RIBOSE] POLYMERASE"/>
    <property type="match status" value="1"/>
</dbReference>
<evidence type="ECO:0000259" key="7">
    <source>
        <dbReference type="PROSITE" id="PS51059"/>
    </source>
</evidence>
<sequence>MAKAVETIIPCECCNSEVYLQDWTDHSKKCFDGRNKYVGKVIKCNTVNNTSDNEQIPCEFCNIQISIDDWNCHSKNCADAYRKQNEILKNIKSQFIDTYIPCEYCNTQVNIRDLECHTKQCAIYYKRFIEESQNNEPTVIPCEYCNSLVNAQEWKEHIKKCIDANQQRIEKTAESITKRSSKEGIPCEFCKKLYRQKKLDIHQKKCQLKHKPSTVQPTDKHQKFAIVSQNRISGDNFLLSDCWNSRFTKNLTRYSLNIDTEEYRFVADNFYKTLSSYQINKIERIQNRRWYRQYEAHKDDFIERYGNSTEQWLFHGCRQSDSVEAIILDCFNRSHAINCVVGQGIYFATQASISDGYTQPDAYKLRHMFMARVLVGRTTTGNSSTRVCPTGFDTTGGENIFVTYHDAQAYGQYLITYR</sequence>
<dbReference type="PANTHER" id="PTHR14453">
    <property type="entry name" value="PARP/ZINC FINGER CCCH TYPE DOMAIN CONTAINING PROTEIN"/>
    <property type="match status" value="1"/>
</dbReference>
<feature type="domain" description="PARP catalytic" evidence="7">
    <location>
        <begin position="239"/>
        <end position="418"/>
    </location>
</feature>
<dbReference type="SUPFAM" id="SSF56399">
    <property type="entry name" value="ADP-ribosylation"/>
    <property type="match status" value="1"/>
</dbReference>
<proteinExistence type="predicted"/>
<dbReference type="AlphaFoldDB" id="A0A813ME59"/>
<dbReference type="GO" id="GO:0005634">
    <property type="term" value="C:nucleus"/>
    <property type="evidence" value="ECO:0007669"/>
    <property type="project" value="UniProtKB-SubCell"/>
</dbReference>
<keyword evidence="3 6" id="KW-0808">Transferase</keyword>
<dbReference type="Proteomes" id="UP000663881">
    <property type="component" value="Unassembled WGS sequence"/>
</dbReference>
<evidence type="ECO:0000313" key="9">
    <source>
        <dbReference type="EMBL" id="CAF0745812.1"/>
    </source>
</evidence>
<evidence type="ECO:0000313" key="8">
    <source>
        <dbReference type="EMBL" id="CAF0712378.1"/>
    </source>
</evidence>
<dbReference type="GO" id="GO:0010629">
    <property type="term" value="P:negative regulation of gene expression"/>
    <property type="evidence" value="ECO:0007669"/>
    <property type="project" value="TreeGrafter"/>
</dbReference>
<dbReference type="EC" id="2.4.2.-" evidence="6"/>
<dbReference type="Proteomes" id="UP000663868">
    <property type="component" value="Unassembled WGS sequence"/>
</dbReference>
<reference evidence="8" key="1">
    <citation type="submission" date="2021-02" db="EMBL/GenBank/DDBJ databases">
        <authorList>
            <person name="Nowell W R."/>
        </authorList>
    </citation>
    <scope>NUCLEOTIDE SEQUENCE</scope>
</reference>
<evidence type="ECO:0000256" key="2">
    <source>
        <dbReference type="ARBA" id="ARBA00022676"/>
    </source>
</evidence>
<evidence type="ECO:0000256" key="5">
    <source>
        <dbReference type="ARBA" id="ARBA00023242"/>
    </source>
</evidence>
<dbReference type="PROSITE" id="PS51059">
    <property type="entry name" value="PARP_CATALYTIC"/>
    <property type="match status" value="1"/>
</dbReference>
<dbReference type="InterPro" id="IPR012317">
    <property type="entry name" value="Poly(ADP-ribose)pol_cat_dom"/>
</dbReference>
<evidence type="ECO:0000313" key="12">
    <source>
        <dbReference type="Proteomes" id="UP000663860"/>
    </source>
</evidence>
<keyword evidence="2 6" id="KW-0328">Glycosyltransferase</keyword>
<accession>A0A813ME59</accession>
<dbReference type="Proteomes" id="UP000663860">
    <property type="component" value="Unassembled WGS sequence"/>
</dbReference>
<organism evidence="8 12">
    <name type="scientific">Adineta steineri</name>
    <dbReference type="NCBI Taxonomy" id="433720"/>
    <lineage>
        <taxon>Eukaryota</taxon>
        <taxon>Metazoa</taxon>
        <taxon>Spiralia</taxon>
        <taxon>Gnathifera</taxon>
        <taxon>Rotifera</taxon>
        <taxon>Eurotatoria</taxon>
        <taxon>Bdelloidea</taxon>
        <taxon>Adinetida</taxon>
        <taxon>Adinetidae</taxon>
        <taxon>Adineta</taxon>
    </lineage>
</organism>
<dbReference type="Proteomes" id="UP000663891">
    <property type="component" value="Unassembled WGS sequence"/>
</dbReference>
<evidence type="ECO:0000256" key="3">
    <source>
        <dbReference type="ARBA" id="ARBA00022679"/>
    </source>
</evidence>
<evidence type="ECO:0000313" key="11">
    <source>
        <dbReference type="EMBL" id="CAF3950646.1"/>
    </source>
</evidence>
<dbReference type="GO" id="GO:0005737">
    <property type="term" value="C:cytoplasm"/>
    <property type="evidence" value="ECO:0007669"/>
    <property type="project" value="TreeGrafter"/>
</dbReference>
<dbReference type="EMBL" id="CAJNON010000004">
    <property type="protein sequence ID" value="CAF0745812.1"/>
    <property type="molecule type" value="Genomic_DNA"/>
</dbReference>
<dbReference type="EMBL" id="CAJNOE010000001">
    <property type="protein sequence ID" value="CAF0712378.1"/>
    <property type="molecule type" value="Genomic_DNA"/>
</dbReference>
<dbReference type="OrthoDB" id="6133115at2759"/>
<name>A0A813ME59_9BILA</name>
<keyword evidence="5" id="KW-0539">Nucleus</keyword>
<dbReference type="Gene3D" id="3.90.228.10">
    <property type="match status" value="1"/>
</dbReference>
<evidence type="ECO:0000313" key="10">
    <source>
        <dbReference type="EMBL" id="CAF3488055.1"/>
    </source>
</evidence>
<dbReference type="InterPro" id="IPR052056">
    <property type="entry name" value="Mono-ARTD/PARP"/>
</dbReference>
<comment type="subcellular location">
    <subcellularLocation>
        <location evidence="1">Nucleus</location>
    </subcellularLocation>
</comment>
<keyword evidence="4 6" id="KW-0520">NAD</keyword>
<evidence type="ECO:0000256" key="6">
    <source>
        <dbReference type="RuleBase" id="RU362114"/>
    </source>
</evidence>
<dbReference type="GO" id="GO:0003714">
    <property type="term" value="F:transcription corepressor activity"/>
    <property type="evidence" value="ECO:0007669"/>
    <property type="project" value="TreeGrafter"/>
</dbReference>
<comment type="caution">
    <text evidence="8">The sequence shown here is derived from an EMBL/GenBank/DDBJ whole genome shotgun (WGS) entry which is preliminary data.</text>
</comment>
<protein>
    <recommendedName>
        <fullName evidence="6">Poly [ADP-ribose] polymerase</fullName>
        <shortName evidence="6">PARP</shortName>
        <ecNumber evidence="6">2.4.2.-</ecNumber>
    </recommendedName>
</protein>
<dbReference type="EMBL" id="CAJOBB010002232">
    <property type="protein sequence ID" value="CAF3950646.1"/>
    <property type="molecule type" value="Genomic_DNA"/>
</dbReference>
<dbReference type="Pfam" id="PF00644">
    <property type="entry name" value="PARP"/>
    <property type="match status" value="1"/>
</dbReference>
<evidence type="ECO:0000256" key="1">
    <source>
        <dbReference type="ARBA" id="ARBA00004123"/>
    </source>
</evidence>
<gene>
    <name evidence="8" type="ORF">IZO911_LOCUS203</name>
    <name evidence="11" type="ORF">KXQ929_LOCUS25588</name>
    <name evidence="10" type="ORF">OKA104_LOCUS736</name>
    <name evidence="9" type="ORF">VCS650_LOCUS942</name>
</gene>
<dbReference type="EMBL" id="CAJOAY010000016">
    <property type="protein sequence ID" value="CAF3488055.1"/>
    <property type="molecule type" value="Genomic_DNA"/>
</dbReference>
<dbReference type="GO" id="GO:0003950">
    <property type="term" value="F:NAD+ poly-ADP-ribosyltransferase activity"/>
    <property type="evidence" value="ECO:0007669"/>
    <property type="project" value="UniProtKB-UniRule"/>
</dbReference>